<feature type="compositionally biased region" description="Low complexity" evidence="1">
    <location>
        <begin position="95"/>
        <end position="110"/>
    </location>
</feature>
<dbReference type="EMBL" id="CP012342">
    <property type="protein sequence ID" value="AKV59168.1"/>
    <property type="molecule type" value="Genomic_DNA"/>
</dbReference>
<sequence>MDNQTRQFGAGDSGEQYPGRPQQYFPDQSSQYGGGYNEPYYGEPDYGVSSYNTPQKGTNTAALALGLLAAILAVAAVVLFFLWRASAQEANKPPVTVTETTTATTTVTTTRKPFDFGFGERDNENPGDQPAPVVPTEVLPTDVPLPDIDFEGLLNKLDELSRG</sequence>
<keyword evidence="2" id="KW-0812">Transmembrane</keyword>
<reference evidence="3 4" key="1">
    <citation type="submission" date="2015-08" db="EMBL/GenBank/DDBJ databases">
        <authorList>
            <person name="Babu N.S."/>
            <person name="Beckwith C.J."/>
            <person name="Beseler K.G."/>
            <person name="Brison A."/>
            <person name="Carone J.V."/>
            <person name="Caskin T.P."/>
            <person name="Diamond M."/>
            <person name="Durham M.E."/>
            <person name="Foxe J.M."/>
            <person name="Go M."/>
            <person name="Henderson B.A."/>
            <person name="Jones I.B."/>
            <person name="McGettigan J.A."/>
            <person name="Micheletti S.J."/>
            <person name="Nasrallah M.E."/>
            <person name="Ortiz D."/>
            <person name="Piller C.R."/>
            <person name="Privatt S.R."/>
            <person name="Schneider S.L."/>
            <person name="Sharp S."/>
            <person name="Smith T.C."/>
            <person name="Stanton J.D."/>
            <person name="Ullery H.E."/>
            <person name="Wilson R.J."/>
            <person name="Serrano M.G."/>
            <person name="Buck G."/>
            <person name="Lee V."/>
            <person name="Wang Y."/>
            <person name="Carvalho R."/>
            <person name="Voegtly L."/>
            <person name="Shi R."/>
            <person name="Duckworth R."/>
            <person name="Johnson A."/>
            <person name="Loviza R."/>
            <person name="Walstead R."/>
            <person name="Shah Z."/>
            <person name="Kiflezghi M."/>
            <person name="Wade K."/>
            <person name="Ball S.L."/>
            <person name="Bradley K.W."/>
            <person name="Asai D.J."/>
            <person name="Bowman C.A."/>
            <person name="Russell D.A."/>
            <person name="Pope W.H."/>
            <person name="Jacobs-Sera D."/>
            <person name="Hendrix R.W."/>
            <person name="Hatfull G.F."/>
        </authorList>
    </citation>
    <scope>NUCLEOTIDE SEQUENCE [LARGE SCALE GENOMIC DNA]</scope>
    <source>
        <strain evidence="3 4">PUDD_83A45</strain>
    </source>
</reference>
<accession>A0A0K1RCR2</accession>
<evidence type="ECO:0000313" key="3">
    <source>
        <dbReference type="EMBL" id="AKV59168.1"/>
    </source>
</evidence>
<feature type="region of interest" description="Disordered" evidence="1">
    <location>
        <begin position="1"/>
        <end position="38"/>
    </location>
</feature>
<feature type="compositionally biased region" description="Basic and acidic residues" evidence="1">
    <location>
        <begin position="112"/>
        <end position="124"/>
    </location>
</feature>
<evidence type="ECO:0000313" key="4">
    <source>
        <dbReference type="Proteomes" id="UP000060016"/>
    </source>
</evidence>
<name>A0A0K1RCR2_9CORY</name>
<organism evidence="3 4">
    <name type="scientific">Corynebacterium riegelii</name>
    <dbReference type="NCBI Taxonomy" id="156976"/>
    <lineage>
        <taxon>Bacteria</taxon>
        <taxon>Bacillati</taxon>
        <taxon>Actinomycetota</taxon>
        <taxon>Actinomycetes</taxon>
        <taxon>Mycobacteriales</taxon>
        <taxon>Corynebacteriaceae</taxon>
        <taxon>Corynebacterium</taxon>
    </lineage>
</organism>
<dbReference type="STRING" id="156976.AK829_08395"/>
<feature type="transmembrane region" description="Helical" evidence="2">
    <location>
        <begin position="61"/>
        <end position="83"/>
    </location>
</feature>
<proteinExistence type="predicted"/>
<dbReference type="PATRIC" id="fig|156976.3.peg.1677"/>
<dbReference type="RefSeq" id="WP_052205440.1">
    <property type="nucleotide sequence ID" value="NZ_CP012342.1"/>
</dbReference>
<protein>
    <submittedName>
        <fullName evidence="3">Uncharacterized protein</fullName>
    </submittedName>
</protein>
<dbReference type="KEGG" id="crie:AK829_08395"/>
<dbReference type="AlphaFoldDB" id="A0A0K1RCR2"/>
<evidence type="ECO:0000256" key="1">
    <source>
        <dbReference type="SAM" id="MobiDB-lite"/>
    </source>
</evidence>
<keyword evidence="4" id="KW-1185">Reference proteome</keyword>
<keyword evidence="2" id="KW-0472">Membrane</keyword>
<keyword evidence="2" id="KW-1133">Transmembrane helix</keyword>
<feature type="region of interest" description="Disordered" evidence="1">
    <location>
        <begin position="91"/>
        <end position="142"/>
    </location>
</feature>
<gene>
    <name evidence="3" type="ORF">AK829_08395</name>
</gene>
<dbReference type="Proteomes" id="UP000060016">
    <property type="component" value="Chromosome"/>
</dbReference>
<evidence type="ECO:0000256" key="2">
    <source>
        <dbReference type="SAM" id="Phobius"/>
    </source>
</evidence>